<dbReference type="Proteomes" id="UP000311919">
    <property type="component" value="Unassembled WGS sequence"/>
</dbReference>
<sequence length="216" mass="25400">MSKLATFSKTLADLGNKRVRKNPRVYPKAKGKLLKVKQPTQIDPVEYELCQKWWTDYRLQYEAVRNLFKYEIERQKMEAISASRIDHEHERNRRHELTESWNKETHLIAIDKFEKLLKALIDKQTCKLAEFENEQMKSLTKLKANVDEVATLAEQMITEKNLDDKIDEIMNSDVVDYNFVVDYKGNIVRGTKPLEYKSHELHVEENVQDDPLSATS</sequence>
<dbReference type="AlphaFoldDB" id="A0A4Z2D1G8"/>
<evidence type="ECO:0000256" key="6">
    <source>
        <dbReference type="ARBA" id="ARBA00023274"/>
    </source>
</evidence>
<keyword evidence="10" id="KW-1185">Reference proteome</keyword>
<comment type="similarity">
    <text evidence="2">Belongs to the mitochondrion-specific ribosomal protein mS26 family.</text>
</comment>
<evidence type="ECO:0000256" key="1">
    <source>
        <dbReference type="ARBA" id="ARBA00004173"/>
    </source>
</evidence>
<keyword evidence="6" id="KW-0687">Ribonucleoprotein</keyword>
<comment type="subcellular location">
    <subcellularLocation>
        <location evidence="1">Mitochondrion</location>
    </subcellularLocation>
</comment>
<dbReference type="EMBL" id="SKCS01000378">
    <property type="protein sequence ID" value="TNN10040.1"/>
    <property type="molecule type" value="Genomic_DNA"/>
</dbReference>
<dbReference type="GO" id="GO:0005763">
    <property type="term" value="C:mitochondrial small ribosomal subunit"/>
    <property type="evidence" value="ECO:0007669"/>
    <property type="project" value="InterPro"/>
</dbReference>
<reference evidence="9 10" key="1">
    <citation type="submission" date="2019-03" db="EMBL/GenBank/DDBJ databases">
        <title>An improved genome assembly of the fluke Schistosoma japonicum.</title>
        <authorList>
            <person name="Hu W."/>
            <person name="Luo F."/>
            <person name="Yin M."/>
            <person name="Mo X."/>
            <person name="Sun C."/>
            <person name="Wu Q."/>
            <person name="Zhu B."/>
            <person name="Xiang M."/>
            <person name="Wang J."/>
            <person name="Wang Y."/>
            <person name="Zhang T."/>
            <person name="Xu B."/>
            <person name="Zheng H."/>
            <person name="Feng Z."/>
        </authorList>
    </citation>
    <scope>NUCLEOTIDE SEQUENCE [LARGE SCALE GENOMIC DNA]</scope>
    <source>
        <strain evidence="9">HuSjv2</strain>
        <tissue evidence="9">Worms</tissue>
    </source>
</reference>
<evidence type="ECO:0000256" key="8">
    <source>
        <dbReference type="ARBA" id="ARBA00035344"/>
    </source>
</evidence>
<comment type="caution">
    <text evidence="9">The sequence shown here is derived from an EMBL/GenBank/DDBJ whole genome shotgun (WGS) entry which is preliminary data.</text>
</comment>
<dbReference type="OrthoDB" id="5988811at2759"/>
<evidence type="ECO:0000256" key="4">
    <source>
        <dbReference type="ARBA" id="ARBA00022980"/>
    </source>
</evidence>
<evidence type="ECO:0000256" key="2">
    <source>
        <dbReference type="ARBA" id="ARBA00009672"/>
    </source>
</evidence>
<evidence type="ECO:0000256" key="3">
    <source>
        <dbReference type="ARBA" id="ARBA00022946"/>
    </source>
</evidence>
<accession>A0A4Z2D1G8</accession>
<keyword evidence="4" id="KW-0689">Ribosomal protein</keyword>
<gene>
    <name evidence="9" type="ORF">EWB00_005799</name>
</gene>
<organism evidence="9 10">
    <name type="scientific">Schistosoma japonicum</name>
    <name type="common">Blood fluke</name>
    <dbReference type="NCBI Taxonomy" id="6182"/>
    <lineage>
        <taxon>Eukaryota</taxon>
        <taxon>Metazoa</taxon>
        <taxon>Spiralia</taxon>
        <taxon>Lophotrochozoa</taxon>
        <taxon>Platyhelminthes</taxon>
        <taxon>Trematoda</taxon>
        <taxon>Digenea</taxon>
        <taxon>Strigeidida</taxon>
        <taxon>Schistosomatoidea</taxon>
        <taxon>Schistosomatidae</taxon>
        <taxon>Schistosoma</taxon>
    </lineage>
</organism>
<dbReference type="STRING" id="6182.A0A4Z2D1G8"/>
<name>A0A4Z2D1G8_SCHJA</name>
<dbReference type="Pfam" id="PF14943">
    <property type="entry name" value="MRP-S26"/>
    <property type="match status" value="1"/>
</dbReference>
<evidence type="ECO:0000313" key="10">
    <source>
        <dbReference type="Proteomes" id="UP000311919"/>
    </source>
</evidence>
<dbReference type="PANTHER" id="PTHR21035:SF2">
    <property type="entry name" value="SMALL RIBOSOMAL SUBUNIT PROTEIN MS26"/>
    <property type="match status" value="1"/>
</dbReference>
<evidence type="ECO:0000313" key="9">
    <source>
        <dbReference type="EMBL" id="TNN10040.1"/>
    </source>
</evidence>
<dbReference type="EMBL" id="SKCS01000378">
    <property type="protein sequence ID" value="TNN10041.1"/>
    <property type="molecule type" value="Genomic_DNA"/>
</dbReference>
<keyword evidence="5" id="KW-0496">Mitochondrion</keyword>
<dbReference type="InterPro" id="IPR026140">
    <property type="entry name" value="Ribosomal_mS26"/>
</dbReference>
<protein>
    <recommendedName>
        <fullName evidence="7">Small ribosomal subunit protein mS26</fullName>
    </recommendedName>
    <alternativeName>
        <fullName evidence="8">28S ribosomal protein S26, mitochondrial</fullName>
    </alternativeName>
</protein>
<dbReference type="PANTHER" id="PTHR21035">
    <property type="entry name" value="28S RIBOSOMAL PROTEIN S26, MITOCHONDRIAL"/>
    <property type="match status" value="1"/>
</dbReference>
<keyword evidence="3" id="KW-0809">Transit peptide</keyword>
<evidence type="ECO:0000256" key="5">
    <source>
        <dbReference type="ARBA" id="ARBA00023128"/>
    </source>
</evidence>
<evidence type="ECO:0000256" key="7">
    <source>
        <dbReference type="ARBA" id="ARBA00035138"/>
    </source>
</evidence>
<proteinExistence type="inferred from homology"/>